<keyword evidence="2" id="KW-1185">Reference proteome</keyword>
<accession>G0S9Z2</accession>
<evidence type="ECO:0000313" key="2">
    <source>
        <dbReference type="Proteomes" id="UP000008066"/>
    </source>
</evidence>
<evidence type="ECO:0000313" key="1">
    <source>
        <dbReference type="EMBL" id="EGS19564.1"/>
    </source>
</evidence>
<dbReference type="RefSeq" id="XP_006694449.1">
    <property type="nucleotide sequence ID" value="XM_006694386.1"/>
</dbReference>
<organism evidence="2">
    <name type="scientific">Chaetomium thermophilum (strain DSM 1495 / CBS 144.50 / IMI 039719)</name>
    <name type="common">Thermochaetoides thermophila</name>
    <dbReference type="NCBI Taxonomy" id="759272"/>
    <lineage>
        <taxon>Eukaryota</taxon>
        <taxon>Fungi</taxon>
        <taxon>Dikarya</taxon>
        <taxon>Ascomycota</taxon>
        <taxon>Pezizomycotina</taxon>
        <taxon>Sordariomycetes</taxon>
        <taxon>Sordariomycetidae</taxon>
        <taxon>Sordariales</taxon>
        <taxon>Chaetomiaceae</taxon>
        <taxon>Thermochaetoides</taxon>
    </lineage>
</organism>
<dbReference type="Proteomes" id="UP000008066">
    <property type="component" value="Unassembled WGS sequence"/>
</dbReference>
<dbReference type="EMBL" id="GL988043">
    <property type="protein sequence ID" value="EGS19564.1"/>
    <property type="molecule type" value="Genomic_DNA"/>
</dbReference>
<sequence>MSTRLPDRKDKACIMIDPSQGRHDRNMNDCPEAWTHDDKGNFSSNIKQLIAAALPHTRCNYFGDPALEHQQAQREGCANTSSKYGNVTEITEQSSPRPGRLMSVARGDRLEHILRMVVEQLDVWDTAQQGGVRGGEVRGVAGGRGGQGGW</sequence>
<dbReference type="GeneID" id="18258079"/>
<reference evidence="1 2" key="1">
    <citation type="journal article" date="2011" name="Cell">
        <title>Insight into structure and assembly of the nuclear pore complex by utilizing the genome of a eukaryotic thermophile.</title>
        <authorList>
            <person name="Amlacher S."/>
            <person name="Sarges P."/>
            <person name="Flemming D."/>
            <person name="van Noort V."/>
            <person name="Kunze R."/>
            <person name="Devos D.P."/>
            <person name="Arumugam M."/>
            <person name="Bork P."/>
            <person name="Hurt E."/>
        </authorList>
    </citation>
    <scope>NUCLEOTIDE SEQUENCE [LARGE SCALE GENOMIC DNA]</scope>
    <source>
        <strain evidence="2">DSM 1495 / CBS 144.50 / IMI 039719</strain>
    </source>
</reference>
<dbReference type="KEGG" id="cthr:CTHT_0040410"/>
<dbReference type="AlphaFoldDB" id="G0S9Z2"/>
<proteinExistence type="predicted"/>
<dbReference type="HOGENOM" id="CLU_1740306_0_0_1"/>
<protein>
    <submittedName>
        <fullName evidence="1">Uncharacterized protein</fullName>
    </submittedName>
</protein>
<gene>
    <name evidence="1" type="ORF">CTHT_0040410</name>
</gene>
<name>G0S9Z2_CHATD</name>